<keyword evidence="4 7" id="KW-0460">Magnesium</keyword>
<keyword evidence="3" id="KW-0378">Hydrolase</keyword>
<evidence type="ECO:0000313" key="8">
    <source>
        <dbReference type="EMBL" id="CAE0833827.1"/>
    </source>
</evidence>
<protein>
    <recommendedName>
        <fullName evidence="2">protein-tyrosine-phosphatase</fullName>
        <ecNumber evidence="2">3.1.3.48</ecNumber>
    </recommendedName>
</protein>
<name>A0A7S4GDX2_9EUGL</name>
<dbReference type="GO" id="GO:0030154">
    <property type="term" value="P:cell differentiation"/>
    <property type="evidence" value="ECO:0007669"/>
    <property type="project" value="TreeGrafter"/>
</dbReference>
<dbReference type="SUPFAM" id="SSF56784">
    <property type="entry name" value="HAD-like"/>
    <property type="match status" value="1"/>
</dbReference>
<feature type="binding site" evidence="7">
    <location>
        <position position="192"/>
    </location>
    <ligand>
        <name>Mg(2+)</name>
        <dbReference type="ChEBI" id="CHEBI:18420"/>
    </ligand>
</feature>
<dbReference type="InterPro" id="IPR028472">
    <property type="entry name" value="EYA"/>
</dbReference>
<dbReference type="PANTHER" id="PTHR10190">
    <property type="entry name" value="EYES ABSENT"/>
    <property type="match status" value="1"/>
</dbReference>
<dbReference type="InterPro" id="IPR036412">
    <property type="entry name" value="HAD-like_sf"/>
</dbReference>
<dbReference type="Gene3D" id="3.40.50.12350">
    <property type="match status" value="1"/>
</dbReference>
<dbReference type="AlphaFoldDB" id="A0A7S4GDX2"/>
<evidence type="ECO:0000256" key="5">
    <source>
        <dbReference type="ARBA" id="ARBA00022912"/>
    </source>
</evidence>
<dbReference type="PANTHER" id="PTHR10190:SF16">
    <property type="entry name" value="DEVELOPMENTAL PROTEIN EYES ABSENT"/>
    <property type="match status" value="1"/>
</dbReference>
<dbReference type="EC" id="3.1.3.48" evidence="2"/>
<dbReference type="GO" id="GO:0045739">
    <property type="term" value="P:positive regulation of DNA repair"/>
    <property type="evidence" value="ECO:0007669"/>
    <property type="project" value="TreeGrafter"/>
</dbReference>
<keyword evidence="5" id="KW-0904">Protein phosphatase</keyword>
<proteinExistence type="inferred from homology"/>
<keyword evidence="7" id="KW-0479">Metal-binding</keyword>
<dbReference type="GO" id="GO:0004725">
    <property type="term" value="F:protein tyrosine phosphatase activity"/>
    <property type="evidence" value="ECO:0007669"/>
    <property type="project" value="UniProtKB-EC"/>
</dbReference>
<dbReference type="GO" id="GO:0005634">
    <property type="term" value="C:nucleus"/>
    <property type="evidence" value="ECO:0007669"/>
    <property type="project" value="TreeGrafter"/>
</dbReference>
<dbReference type="GO" id="GO:0046872">
    <property type="term" value="F:metal ion binding"/>
    <property type="evidence" value="ECO:0007669"/>
    <property type="project" value="UniProtKB-KW"/>
</dbReference>
<dbReference type="InterPro" id="IPR038102">
    <property type="entry name" value="EYA_dom_sf"/>
</dbReference>
<evidence type="ECO:0000256" key="3">
    <source>
        <dbReference type="ARBA" id="ARBA00022801"/>
    </source>
</evidence>
<organism evidence="8">
    <name type="scientific">Eutreptiella gymnastica</name>
    <dbReference type="NCBI Taxonomy" id="73025"/>
    <lineage>
        <taxon>Eukaryota</taxon>
        <taxon>Discoba</taxon>
        <taxon>Euglenozoa</taxon>
        <taxon>Euglenida</taxon>
        <taxon>Spirocuta</taxon>
        <taxon>Euglenophyceae</taxon>
        <taxon>Eutreptiales</taxon>
        <taxon>Eutreptiaceae</taxon>
        <taxon>Eutreptiella</taxon>
    </lineage>
</organism>
<evidence type="ECO:0000256" key="2">
    <source>
        <dbReference type="ARBA" id="ARBA00013064"/>
    </source>
</evidence>
<comment type="catalytic activity">
    <reaction evidence="6">
        <text>O-phospho-L-tyrosyl-[protein] + H2O = L-tyrosyl-[protein] + phosphate</text>
        <dbReference type="Rhea" id="RHEA:10684"/>
        <dbReference type="Rhea" id="RHEA-COMP:10136"/>
        <dbReference type="Rhea" id="RHEA-COMP:20101"/>
        <dbReference type="ChEBI" id="CHEBI:15377"/>
        <dbReference type="ChEBI" id="CHEBI:43474"/>
        <dbReference type="ChEBI" id="CHEBI:46858"/>
        <dbReference type="ChEBI" id="CHEBI:61978"/>
        <dbReference type="EC" id="3.1.3.48"/>
    </reaction>
</comment>
<gene>
    <name evidence="8" type="ORF">EGYM00163_LOCUS45123</name>
</gene>
<evidence type="ECO:0000256" key="6">
    <source>
        <dbReference type="ARBA" id="ARBA00051722"/>
    </source>
</evidence>
<dbReference type="EMBL" id="HBJA01131321">
    <property type="protein sequence ID" value="CAE0833827.1"/>
    <property type="molecule type" value="Transcribed_RNA"/>
</dbReference>
<evidence type="ECO:0000256" key="4">
    <source>
        <dbReference type="ARBA" id="ARBA00022842"/>
    </source>
</evidence>
<comment type="similarity">
    <text evidence="1">Belongs to the HAD-like hydrolase superfamily. EYA family.</text>
</comment>
<evidence type="ECO:0000256" key="1">
    <source>
        <dbReference type="ARBA" id="ARBA00010501"/>
    </source>
</evidence>
<reference evidence="8" key="1">
    <citation type="submission" date="2021-01" db="EMBL/GenBank/DDBJ databases">
        <authorList>
            <person name="Corre E."/>
            <person name="Pelletier E."/>
            <person name="Niang G."/>
            <person name="Scheremetjew M."/>
            <person name="Finn R."/>
            <person name="Kale V."/>
            <person name="Holt S."/>
            <person name="Cochrane G."/>
            <person name="Meng A."/>
            <person name="Brown T."/>
            <person name="Cohen L."/>
        </authorList>
    </citation>
    <scope>NUCLEOTIDE SEQUENCE</scope>
    <source>
        <strain evidence="8">CCMP1594</strain>
    </source>
</reference>
<comment type="cofactor">
    <cofactor evidence="7">
        <name>Mg(2+)</name>
        <dbReference type="ChEBI" id="CHEBI:18420"/>
    </cofactor>
    <text evidence="7">Binds 1 Mg(2+) ion per subunit.</text>
</comment>
<sequence length="234" mass="25609">MALVYIWDFDDTLVPWYLMKRSASNKWLFDAWFQLNRRIQDELLKPILMAAMPGPEVDRAMAAEALWARAESLSHFPPEAAAQITNCYRQYQGFKETEQLRMQTNKLYDNWLEKSALVLHTASRSGNATHLLVTGAPLLPALAKAMAFHMNARIAPGDIHSAHCALGSKRMIMASLVRSPRFAGAPFVAVGDGKPEREAAEAAGIPFVHIAGAGDLAKALHVQTGCAPGCAPGR</sequence>
<evidence type="ECO:0000256" key="7">
    <source>
        <dbReference type="PIRSR" id="PIRSR628472-2"/>
    </source>
</evidence>
<accession>A0A7S4GDX2</accession>